<accession>Q60E44</accession>
<evidence type="ECO:0000313" key="3">
    <source>
        <dbReference type="Proteomes" id="UP000000763"/>
    </source>
</evidence>
<reference evidence="2" key="2">
    <citation type="submission" date="2004-11" db="EMBL/GenBank/DDBJ databases">
        <title>Oryza sativa BAC OSJNBa0017O06 genomic sequence.</title>
        <authorList>
            <person name="Chow T.-Y."/>
            <person name="Hsing Y.-I.C."/>
            <person name="Chen C.-S."/>
            <person name="Chen H.-H."/>
            <person name="Liu S.-M."/>
            <person name="Chao Y.-T."/>
            <person name="Chang S.-J."/>
            <person name="Chen H.-C."/>
            <person name="Chen S.-K."/>
            <person name="Chen T.-R."/>
            <person name="Chen Y.-L."/>
            <person name="Cheng C.-H."/>
            <person name="Chung C.-I."/>
            <person name="Han S.-Y."/>
            <person name="Hsiao S.-H."/>
            <person name="Hsiung J.-N."/>
            <person name="Hsu C.-H."/>
            <person name="Huang J.-J."/>
            <person name="Kau P.-I."/>
            <person name="Lee M.-C."/>
            <person name="Leu H.-L."/>
            <person name="Li Y.-F."/>
            <person name="Lin S.-J."/>
            <person name="Lin Y.-C."/>
            <person name="Wu S.-W."/>
            <person name="Yu C.-Y."/>
            <person name="Yu S.-W."/>
            <person name="Wu H.-P."/>
            <person name="Shaw J.-F."/>
        </authorList>
    </citation>
    <scope>NUCLEOTIDE SEQUENCE</scope>
</reference>
<evidence type="ECO:0000313" key="2">
    <source>
        <dbReference type="EMBL" id="AAV59359.1"/>
    </source>
</evidence>
<sequence>MKQERCKLSLNSGTWSWNFQAMGVNARRKQTPPHPPLPPDLSSSMPAHFLEYRVRDAINMAFM</sequence>
<reference evidence="3" key="3">
    <citation type="journal article" date="2005" name="Nature">
        <title>The map-based sequence of the rice genome.</title>
        <authorList>
            <consortium name="International rice genome sequencing project (IRGSP)"/>
            <person name="Matsumoto T."/>
            <person name="Wu J."/>
            <person name="Kanamori H."/>
            <person name="Katayose Y."/>
            <person name="Fujisawa M."/>
            <person name="Namiki N."/>
            <person name="Mizuno H."/>
            <person name="Yamamoto K."/>
            <person name="Antonio B.A."/>
            <person name="Baba T."/>
            <person name="Sakata K."/>
            <person name="Nagamura Y."/>
            <person name="Aoki H."/>
            <person name="Arikawa K."/>
            <person name="Arita K."/>
            <person name="Bito T."/>
            <person name="Chiden Y."/>
            <person name="Fujitsuka N."/>
            <person name="Fukunaka R."/>
            <person name="Hamada M."/>
            <person name="Harada C."/>
            <person name="Hayashi A."/>
            <person name="Hijishita S."/>
            <person name="Honda M."/>
            <person name="Hosokawa S."/>
            <person name="Ichikawa Y."/>
            <person name="Idonuma A."/>
            <person name="Iijima M."/>
            <person name="Ikeda M."/>
            <person name="Ikeno M."/>
            <person name="Ito K."/>
            <person name="Ito S."/>
            <person name="Ito T."/>
            <person name="Ito Y."/>
            <person name="Ito Y."/>
            <person name="Iwabuchi A."/>
            <person name="Kamiya K."/>
            <person name="Karasawa W."/>
            <person name="Kurita K."/>
            <person name="Katagiri S."/>
            <person name="Kikuta A."/>
            <person name="Kobayashi H."/>
            <person name="Kobayashi N."/>
            <person name="Machita K."/>
            <person name="Maehara T."/>
            <person name="Masukawa M."/>
            <person name="Mizubayashi T."/>
            <person name="Mukai Y."/>
            <person name="Nagasaki H."/>
            <person name="Nagata Y."/>
            <person name="Naito S."/>
            <person name="Nakashima M."/>
            <person name="Nakama Y."/>
            <person name="Nakamichi Y."/>
            <person name="Nakamura M."/>
            <person name="Meguro A."/>
            <person name="Negishi M."/>
            <person name="Ohta I."/>
            <person name="Ohta T."/>
            <person name="Okamoto M."/>
            <person name="Ono N."/>
            <person name="Saji S."/>
            <person name="Sakaguchi M."/>
            <person name="Sakai K."/>
            <person name="Shibata M."/>
            <person name="Shimokawa T."/>
            <person name="Song J."/>
            <person name="Takazaki Y."/>
            <person name="Terasawa K."/>
            <person name="Tsugane M."/>
            <person name="Tsuji K."/>
            <person name="Ueda S."/>
            <person name="Waki K."/>
            <person name="Yamagata H."/>
            <person name="Yamamoto M."/>
            <person name="Yamamoto S."/>
            <person name="Yamane H."/>
            <person name="Yoshiki S."/>
            <person name="Yoshihara R."/>
            <person name="Yukawa K."/>
            <person name="Zhong H."/>
            <person name="Yano M."/>
            <person name="Yuan Q."/>
            <person name="Ouyang S."/>
            <person name="Liu J."/>
            <person name="Jones K.M."/>
            <person name="Gansberger K."/>
            <person name="Moffat K."/>
            <person name="Hill J."/>
            <person name="Bera J."/>
            <person name="Fadrosh D."/>
            <person name="Jin S."/>
            <person name="Johri S."/>
            <person name="Kim M."/>
            <person name="Overton L."/>
            <person name="Reardon M."/>
            <person name="Tsitrin T."/>
            <person name="Vuong H."/>
            <person name="Weaver B."/>
            <person name="Ciecko A."/>
            <person name="Tallon L."/>
            <person name="Jackson J."/>
            <person name="Pai G."/>
            <person name="Aken S.V."/>
            <person name="Utterback T."/>
            <person name="Reidmuller S."/>
            <person name="Feldblyum T."/>
            <person name="Hsiao J."/>
            <person name="Zismann V."/>
            <person name="Iobst S."/>
            <person name="de Vazeille A.R."/>
            <person name="Buell C.R."/>
            <person name="Ying K."/>
            <person name="Li Y."/>
            <person name="Lu T."/>
            <person name="Huang Y."/>
            <person name="Zhao Q."/>
            <person name="Feng Q."/>
            <person name="Zhang L."/>
            <person name="Zhu J."/>
            <person name="Weng Q."/>
            <person name="Mu J."/>
            <person name="Lu Y."/>
            <person name="Fan D."/>
            <person name="Liu Y."/>
            <person name="Guan J."/>
            <person name="Zhang Y."/>
            <person name="Yu S."/>
            <person name="Liu X."/>
            <person name="Zhang Y."/>
            <person name="Hong G."/>
            <person name="Han B."/>
            <person name="Choisne N."/>
            <person name="Demange N."/>
            <person name="Orjeda G."/>
            <person name="Samain S."/>
            <person name="Cattolico L."/>
            <person name="Pelletier E."/>
            <person name="Couloux A."/>
            <person name="Segurens B."/>
            <person name="Wincker P."/>
            <person name="D'Hont A."/>
            <person name="Scarpelli C."/>
            <person name="Weissenbach J."/>
            <person name="Salanoubat M."/>
            <person name="Quetier F."/>
            <person name="Yu Y."/>
            <person name="Kim H.R."/>
            <person name="Rambo T."/>
            <person name="Currie J."/>
            <person name="Collura K."/>
            <person name="Luo M."/>
            <person name="Yang T."/>
            <person name="Ammiraju J.S.S."/>
            <person name="Engler F."/>
            <person name="Soderlund C."/>
            <person name="Wing R.A."/>
            <person name="Palmer L.E."/>
            <person name="de la Bastide M."/>
            <person name="Spiegel L."/>
            <person name="Nascimento L."/>
            <person name="Zutavern T."/>
            <person name="O'Shaughnessy A."/>
            <person name="Dike S."/>
            <person name="Dedhia N."/>
            <person name="Preston R."/>
            <person name="Balija V."/>
            <person name="McCombie W.R."/>
            <person name="Chow T."/>
            <person name="Chen H."/>
            <person name="Chung M."/>
            <person name="Chen C."/>
            <person name="Shaw J."/>
            <person name="Wu H."/>
            <person name="Hsiao K."/>
            <person name="Chao Y."/>
            <person name="Chu M."/>
            <person name="Cheng C."/>
            <person name="Hour A."/>
            <person name="Lee P."/>
            <person name="Lin S."/>
            <person name="Lin Y."/>
            <person name="Liou J."/>
            <person name="Liu S."/>
            <person name="Hsing Y."/>
            <person name="Raghuvanshi S."/>
            <person name="Mohanty A."/>
            <person name="Bharti A.K."/>
            <person name="Gaur A."/>
            <person name="Gupta V."/>
            <person name="Kumar D."/>
            <person name="Ravi V."/>
            <person name="Vij S."/>
            <person name="Kapur A."/>
            <person name="Khurana P."/>
            <person name="Khurana P."/>
            <person name="Khurana J.P."/>
            <person name="Tyagi A.K."/>
            <person name="Gaikwad K."/>
            <person name="Singh A."/>
            <person name="Dalal V."/>
            <person name="Srivastava S."/>
            <person name="Dixit A."/>
            <person name="Pal A.K."/>
            <person name="Ghazi I.A."/>
            <person name="Yadav M."/>
            <person name="Pandit A."/>
            <person name="Bhargava A."/>
            <person name="Sureshbabu K."/>
            <person name="Batra K."/>
            <person name="Sharma T.R."/>
            <person name="Mohapatra T."/>
            <person name="Singh N.K."/>
            <person name="Messing J."/>
            <person name="Nelson A.B."/>
            <person name="Fuks G."/>
            <person name="Kavchok S."/>
            <person name="Keizer G."/>
            <person name="Linton E."/>
            <person name="Llaca V."/>
            <person name="Song R."/>
            <person name="Tanyolac B."/>
            <person name="Young S."/>
            <person name="Ho-Il K."/>
            <person name="Hahn J.H."/>
            <person name="Sangsakoo G."/>
            <person name="Vanavichit A."/>
            <person name="de Mattos Luiz.A.T."/>
            <person name="Zimmer P.D."/>
            <person name="Malone G."/>
            <person name="Dellagostin O."/>
            <person name="de Oliveira A.C."/>
            <person name="Bevan M."/>
            <person name="Bancroft I."/>
            <person name="Minx P."/>
            <person name="Cordum H."/>
            <person name="Wilson R."/>
            <person name="Cheng Z."/>
            <person name="Jin W."/>
            <person name="Jiang J."/>
            <person name="Leong S.A."/>
            <person name="Iwama H."/>
            <person name="Gojobori T."/>
            <person name="Itoh T."/>
            <person name="Niimura Y."/>
            <person name="Fujii Y."/>
            <person name="Habara T."/>
            <person name="Sakai H."/>
            <person name="Sato Y."/>
            <person name="Wilson G."/>
            <person name="Kumar K."/>
            <person name="McCouch S."/>
            <person name="Juretic N."/>
            <person name="Hoen D."/>
            <person name="Wright S."/>
            <person name="Bruskiewich R."/>
            <person name="Bureau T."/>
            <person name="Miyao A."/>
            <person name="Hirochika H."/>
            <person name="Nishikawa T."/>
            <person name="Kadowaki K."/>
            <person name="Sugiura M."/>
            <person name="Burr B."/>
            <person name="Sasaki T."/>
        </authorList>
    </citation>
    <scope>NUCLEOTIDE SEQUENCE [LARGE SCALE GENOMIC DNA]</scope>
    <source>
        <strain evidence="3">cv. Nipponbare</strain>
    </source>
</reference>
<dbReference type="AlphaFoldDB" id="Q60E44"/>
<gene>
    <name evidence="1" type="ORF">OSJNBa0007C23.9</name>
    <name evidence="2" type="ORF">OSJNBa0017O06.1</name>
</gene>
<dbReference type="Proteomes" id="UP000000763">
    <property type="component" value="Chromosome 5"/>
</dbReference>
<evidence type="ECO:0000313" key="1">
    <source>
        <dbReference type="EMBL" id="AAV24915.1"/>
    </source>
</evidence>
<proteinExistence type="predicted"/>
<name>Q60E44_ORYSJ</name>
<protein>
    <submittedName>
        <fullName evidence="1">Uncharacterized protein</fullName>
    </submittedName>
</protein>
<dbReference type="EMBL" id="AC136519">
    <property type="protein sequence ID" value="AAV24915.1"/>
    <property type="molecule type" value="Genomic_DNA"/>
</dbReference>
<reference evidence="3" key="4">
    <citation type="journal article" date="2008" name="Nucleic Acids Res.">
        <title>The rice annotation project database (RAP-DB): 2008 update.</title>
        <authorList>
            <consortium name="The rice annotation project (RAP)"/>
        </authorList>
    </citation>
    <scope>GENOME REANNOTATION</scope>
    <source>
        <strain evidence="3">cv. Nipponbare</strain>
    </source>
</reference>
<organism evidence="1 3">
    <name type="scientific">Oryza sativa subsp. japonica</name>
    <name type="common">Rice</name>
    <dbReference type="NCBI Taxonomy" id="39947"/>
    <lineage>
        <taxon>Eukaryota</taxon>
        <taxon>Viridiplantae</taxon>
        <taxon>Streptophyta</taxon>
        <taxon>Embryophyta</taxon>
        <taxon>Tracheophyta</taxon>
        <taxon>Spermatophyta</taxon>
        <taxon>Magnoliopsida</taxon>
        <taxon>Liliopsida</taxon>
        <taxon>Poales</taxon>
        <taxon>Poaceae</taxon>
        <taxon>BOP clade</taxon>
        <taxon>Oryzoideae</taxon>
        <taxon>Oryzeae</taxon>
        <taxon>Oryzinae</taxon>
        <taxon>Oryza</taxon>
        <taxon>Oryza sativa</taxon>
    </lineage>
</organism>
<reference evidence="1" key="1">
    <citation type="submission" date="2004-10" db="EMBL/GenBank/DDBJ databases">
        <title>Oryza sativa BAC OSJNBa0007C23 genomic sequence.</title>
        <authorList>
            <person name="Chow T.-Y."/>
            <person name="Hsing Y.-I.C."/>
            <person name="Chen C.-S."/>
            <person name="Chen H.-H."/>
            <person name="Liu S.-M."/>
            <person name="Chao Y.-T."/>
            <person name="Chang S.-J."/>
            <person name="Chen H.-C."/>
            <person name="Chen S.-K."/>
            <person name="Chen T.-R."/>
            <person name="Chen Y.-L."/>
            <person name="Cheng C.-H."/>
            <person name="Chung C.-I."/>
            <person name="Han S.-Y."/>
            <person name="Hsiao S.-H."/>
            <person name="Hsiung J.-N."/>
            <person name="Hsu C.-H."/>
            <person name="Huang J.-J."/>
            <person name="Kau P.-I."/>
            <person name="Lee M.-C."/>
            <person name="Leu H.-L."/>
            <person name="Li Y.-F."/>
            <person name="Lin S.-J."/>
            <person name="Lin Y.-C."/>
            <person name="Wu S.-W."/>
            <person name="Yu C.-Y."/>
            <person name="Yu S.-W."/>
            <person name="Wu H.-P."/>
            <person name="Shaw J.-F."/>
        </authorList>
    </citation>
    <scope>NUCLEOTIDE SEQUENCE</scope>
</reference>
<dbReference type="EMBL" id="AC136520">
    <property type="protein sequence ID" value="AAV59359.1"/>
    <property type="molecule type" value="Genomic_DNA"/>
</dbReference>